<sequence length="178" mass="19933">MEDTEGESSGSQSDATSTPPINFSTPQIISDEDWSLIEDIWKMETSLNDTIELDDTTTGDDETTSLPEPRYLSTELRHYVSDDALDEYVVNRNALPSVNHHLDGTPNWENIFALDRYAGRLTQLGGESERRWTPFSLPPVVWPPVSYSRMSTMKLQPPRATPSPGLFVAPHVRAGRPT</sequence>
<gene>
    <name evidence="2" type="ORF">OUZ56_012206</name>
</gene>
<organism evidence="2 3">
    <name type="scientific">Daphnia magna</name>
    <dbReference type="NCBI Taxonomy" id="35525"/>
    <lineage>
        <taxon>Eukaryota</taxon>
        <taxon>Metazoa</taxon>
        <taxon>Ecdysozoa</taxon>
        <taxon>Arthropoda</taxon>
        <taxon>Crustacea</taxon>
        <taxon>Branchiopoda</taxon>
        <taxon>Diplostraca</taxon>
        <taxon>Cladocera</taxon>
        <taxon>Anomopoda</taxon>
        <taxon>Daphniidae</taxon>
        <taxon>Daphnia</taxon>
    </lineage>
</organism>
<protein>
    <submittedName>
        <fullName evidence="2">Uncharacterized protein</fullName>
    </submittedName>
</protein>
<accession>A0ABQ9Z2C5</accession>
<proteinExistence type="predicted"/>
<evidence type="ECO:0000313" key="3">
    <source>
        <dbReference type="Proteomes" id="UP001234178"/>
    </source>
</evidence>
<evidence type="ECO:0000313" key="2">
    <source>
        <dbReference type="EMBL" id="KAK4007051.1"/>
    </source>
</evidence>
<comment type="caution">
    <text evidence="2">The sequence shown here is derived from an EMBL/GenBank/DDBJ whole genome shotgun (WGS) entry which is preliminary data.</text>
</comment>
<name>A0ABQ9Z2C5_9CRUS</name>
<reference evidence="2 3" key="1">
    <citation type="journal article" date="2023" name="Nucleic Acids Res.">
        <title>The hologenome of Daphnia magna reveals possible DNA methylation and microbiome-mediated evolution of the host genome.</title>
        <authorList>
            <person name="Chaturvedi A."/>
            <person name="Li X."/>
            <person name="Dhandapani V."/>
            <person name="Marshall H."/>
            <person name="Kissane S."/>
            <person name="Cuenca-Cambronero M."/>
            <person name="Asole G."/>
            <person name="Calvet F."/>
            <person name="Ruiz-Romero M."/>
            <person name="Marangio P."/>
            <person name="Guigo R."/>
            <person name="Rago D."/>
            <person name="Mirbahai L."/>
            <person name="Eastwood N."/>
            <person name="Colbourne J.K."/>
            <person name="Zhou J."/>
            <person name="Mallon E."/>
            <person name="Orsini L."/>
        </authorList>
    </citation>
    <scope>NUCLEOTIDE SEQUENCE [LARGE SCALE GENOMIC DNA]</scope>
    <source>
        <strain evidence="2">LRV0_1</strain>
    </source>
</reference>
<dbReference type="EMBL" id="JAOYFB010000002">
    <property type="protein sequence ID" value="KAK4007051.1"/>
    <property type="molecule type" value="Genomic_DNA"/>
</dbReference>
<feature type="region of interest" description="Disordered" evidence="1">
    <location>
        <begin position="154"/>
        <end position="178"/>
    </location>
</feature>
<feature type="region of interest" description="Disordered" evidence="1">
    <location>
        <begin position="1"/>
        <end position="28"/>
    </location>
</feature>
<feature type="compositionally biased region" description="Polar residues" evidence="1">
    <location>
        <begin position="7"/>
        <end position="28"/>
    </location>
</feature>
<keyword evidence="3" id="KW-1185">Reference proteome</keyword>
<evidence type="ECO:0000256" key="1">
    <source>
        <dbReference type="SAM" id="MobiDB-lite"/>
    </source>
</evidence>
<dbReference type="Proteomes" id="UP001234178">
    <property type="component" value="Unassembled WGS sequence"/>
</dbReference>